<dbReference type="Gene3D" id="2.60.40.10">
    <property type="entry name" value="Immunoglobulins"/>
    <property type="match status" value="1"/>
</dbReference>
<dbReference type="InterPro" id="IPR013783">
    <property type="entry name" value="Ig-like_fold"/>
</dbReference>
<feature type="domain" description="HTH luxR-type" evidence="4">
    <location>
        <begin position="879"/>
        <end position="936"/>
    </location>
</feature>
<dbReference type="SMART" id="SM00421">
    <property type="entry name" value="HTH_LUXR"/>
    <property type="match status" value="1"/>
</dbReference>
<dbReference type="EMBL" id="JBHLTQ010000001">
    <property type="protein sequence ID" value="MFC0603879.1"/>
    <property type="molecule type" value="Genomic_DNA"/>
</dbReference>
<keyword evidence="6" id="KW-1185">Reference proteome</keyword>
<name>A0ABV6Q6H4_9FLAO</name>
<keyword evidence="2" id="KW-1133">Transmembrane helix</keyword>
<reference evidence="5 6" key="1">
    <citation type="submission" date="2024-09" db="EMBL/GenBank/DDBJ databases">
        <authorList>
            <person name="Sun Q."/>
            <person name="Mori K."/>
        </authorList>
    </citation>
    <scope>NUCLEOTIDE SEQUENCE [LARGE SCALE GENOMIC DNA]</scope>
    <source>
        <strain evidence="5 6">NCAIM B.02481</strain>
    </source>
</reference>
<dbReference type="InterPro" id="IPR015943">
    <property type="entry name" value="WD40/YVTN_repeat-like_dom_sf"/>
</dbReference>
<gene>
    <name evidence="5" type="ORF">ACFFGA_04895</name>
</gene>
<feature type="signal peptide" evidence="3">
    <location>
        <begin position="1"/>
        <end position="22"/>
    </location>
</feature>
<dbReference type="Proteomes" id="UP001589832">
    <property type="component" value="Unassembled WGS sequence"/>
</dbReference>
<keyword evidence="2" id="KW-0472">Membrane</keyword>
<dbReference type="InterPro" id="IPR016032">
    <property type="entry name" value="Sig_transdc_resp-reg_C-effctor"/>
</dbReference>
<dbReference type="Pfam" id="PF07494">
    <property type="entry name" value="Reg_prop"/>
    <property type="match status" value="1"/>
</dbReference>
<evidence type="ECO:0000259" key="4">
    <source>
        <dbReference type="SMART" id="SM00421"/>
    </source>
</evidence>
<dbReference type="InterPro" id="IPR011110">
    <property type="entry name" value="Reg_prop"/>
</dbReference>
<dbReference type="RefSeq" id="WP_386060462.1">
    <property type="nucleotide sequence ID" value="NZ_JBHLTQ010000001.1"/>
</dbReference>
<sequence length="939" mass="109065">MNIPYKLKVVFCVKLVILLFCAQMFPQELPPIVVYTPQDYGAEDQNWSISQGVSNELYFANNKGLLEYNGERWELYATPNESILRSVKAVEDKIYTGCYMDFGFWVKDDFGKLNYTSLVAKLNIDLVEDEQFWNIISLDNWVLFQSLNRIYIYNTSDESLKTIESKTTLIKMYKVDDLIYFQKLNDGLYVIENGKEKLVTNSAIIKDDIITNIFNHNGDLLLQTKEKGFYVFKNESVVVWNEKLNDLLFHNSIYSSVQLKNGDYLLGTVSNGIVHLSSDGDIKLRIDQKNGLSNNTVLSLLEDNRGNIWLGLDNGINILNINSAIKVFNDDLGILGTVYTSLKSDNNLYLGTNQGLFYRELYSDKRFEFIEGTEGQVWNLQKINNTIFCGHDKGTYIVKGNRVELINEIQGTWQLKEIEGNPNLLLQGNYSGLYVLENSNRQWRLRNKLEGFDISSRYFEFINTKEVLVSHEYKGVYKLKLNEGFTKVLSFEKEPIAKGKKSSLMSYNNRVLYCFEEGIYYYDKEKQGFLKDSTLSKLISNDEYNSGKLICNENSNKLWVFSQNNLNYAEPGKLSSNYKMSSFSLPSELRKTKVGYENLLFLNENKYLVGATNGYIIIDLDKVEVSDYTITLNSVENYALNKTPTPLNIKANNTLPNKSNNIVFNFSVTDFNKYSKSKYQYRLIGFNDNWSAWSDESSILFENLPHGSYTFEARAKVGDSVSSNTLNYTFVISKPWFLKPLSIAFYVLFFVFLLALIHWLNQRYYKKQRIKLLRKKERELEIKELENQKQLMQFNNKNLQQDIENKNRELGMSTMNLINKNELLNEIKKELTKAKKVEDLKSVIKLINNNLNTTSDWKLFEEAFNNADKDFLKKVKKKHSDLTSNDLRLCAYLRLNLSSKEIAPLLNISHRSVEVKRYRLRKKMNLDHDINLTNYILEL</sequence>
<evidence type="ECO:0000256" key="1">
    <source>
        <dbReference type="SAM" id="Coils"/>
    </source>
</evidence>
<comment type="caution">
    <text evidence="5">The sequence shown here is derived from an EMBL/GenBank/DDBJ whole genome shotgun (WGS) entry which is preliminary data.</text>
</comment>
<keyword evidence="1" id="KW-0175">Coiled coil</keyword>
<organism evidence="5 6">
    <name type="scientific">Winogradskyella pulchriflava</name>
    <dbReference type="NCBI Taxonomy" id="1110688"/>
    <lineage>
        <taxon>Bacteria</taxon>
        <taxon>Pseudomonadati</taxon>
        <taxon>Bacteroidota</taxon>
        <taxon>Flavobacteriia</taxon>
        <taxon>Flavobacteriales</taxon>
        <taxon>Flavobacteriaceae</taxon>
        <taxon>Winogradskyella</taxon>
    </lineage>
</organism>
<evidence type="ECO:0000313" key="6">
    <source>
        <dbReference type="Proteomes" id="UP001589832"/>
    </source>
</evidence>
<keyword evidence="3" id="KW-0732">Signal</keyword>
<dbReference type="Gene3D" id="2.130.10.10">
    <property type="entry name" value="YVTN repeat-like/Quinoprotein amine dehydrogenase"/>
    <property type="match status" value="2"/>
</dbReference>
<dbReference type="SUPFAM" id="SSF46894">
    <property type="entry name" value="C-terminal effector domain of the bipartite response regulators"/>
    <property type="match status" value="1"/>
</dbReference>
<feature type="coiled-coil region" evidence="1">
    <location>
        <begin position="773"/>
        <end position="840"/>
    </location>
</feature>
<evidence type="ECO:0000256" key="2">
    <source>
        <dbReference type="SAM" id="Phobius"/>
    </source>
</evidence>
<accession>A0ABV6Q6H4</accession>
<proteinExistence type="predicted"/>
<feature type="chain" id="PRO_5046319633" evidence="3">
    <location>
        <begin position="23"/>
        <end position="939"/>
    </location>
</feature>
<dbReference type="Pfam" id="PF07495">
    <property type="entry name" value="Y_Y_Y"/>
    <property type="match status" value="1"/>
</dbReference>
<keyword evidence="2" id="KW-0812">Transmembrane</keyword>
<feature type="transmembrane region" description="Helical" evidence="2">
    <location>
        <begin position="743"/>
        <end position="761"/>
    </location>
</feature>
<dbReference type="InterPro" id="IPR011123">
    <property type="entry name" value="Y_Y_Y"/>
</dbReference>
<evidence type="ECO:0000313" key="5">
    <source>
        <dbReference type="EMBL" id="MFC0603879.1"/>
    </source>
</evidence>
<dbReference type="InterPro" id="IPR000792">
    <property type="entry name" value="Tscrpt_reg_LuxR_C"/>
</dbReference>
<dbReference type="InterPro" id="IPR036388">
    <property type="entry name" value="WH-like_DNA-bd_sf"/>
</dbReference>
<dbReference type="Gene3D" id="1.10.10.10">
    <property type="entry name" value="Winged helix-like DNA-binding domain superfamily/Winged helix DNA-binding domain"/>
    <property type="match status" value="1"/>
</dbReference>
<evidence type="ECO:0000256" key="3">
    <source>
        <dbReference type="SAM" id="SignalP"/>
    </source>
</evidence>
<protein>
    <submittedName>
        <fullName evidence="5">Triple tyrosine motif-containing protein</fullName>
    </submittedName>
</protein>